<dbReference type="InterPro" id="IPR010982">
    <property type="entry name" value="Lambda_DNA-bd_dom_sf"/>
</dbReference>
<dbReference type="InterPro" id="IPR050807">
    <property type="entry name" value="TransReg_Diox_bact_type"/>
</dbReference>
<name>A0A7G5C0D7_9BACL</name>
<accession>A0A7G5C0D7</accession>
<dbReference type="EMBL" id="CP041969">
    <property type="protein sequence ID" value="QMV42671.1"/>
    <property type="molecule type" value="Genomic_DNA"/>
</dbReference>
<keyword evidence="6" id="KW-1185">Reference proteome</keyword>
<protein>
    <submittedName>
        <fullName evidence="5">Helix-turn-helix transcriptional regulator</fullName>
    </submittedName>
</protein>
<proteinExistence type="predicted"/>
<keyword evidence="2" id="KW-0238">DNA-binding</keyword>
<evidence type="ECO:0000256" key="2">
    <source>
        <dbReference type="ARBA" id="ARBA00023125"/>
    </source>
</evidence>
<dbReference type="GO" id="GO:0005829">
    <property type="term" value="C:cytosol"/>
    <property type="evidence" value="ECO:0007669"/>
    <property type="project" value="TreeGrafter"/>
</dbReference>
<dbReference type="Proteomes" id="UP000515679">
    <property type="component" value="Chromosome"/>
</dbReference>
<dbReference type="PROSITE" id="PS50943">
    <property type="entry name" value="HTH_CROC1"/>
    <property type="match status" value="1"/>
</dbReference>
<organism evidence="5 6">
    <name type="scientific">Cohnella cholangitidis</name>
    <dbReference type="NCBI Taxonomy" id="2598458"/>
    <lineage>
        <taxon>Bacteria</taxon>
        <taxon>Bacillati</taxon>
        <taxon>Bacillota</taxon>
        <taxon>Bacilli</taxon>
        <taxon>Bacillales</taxon>
        <taxon>Paenibacillaceae</taxon>
        <taxon>Cohnella</taxon>
    </lineage>
</organism>
<dbReference type="PANTHER" id="PTHR46797:SF23">
    <property type="entry name" value="HTH-TYPE TRANSCRIPTIONAL REGULATOR SUTR"/>
    <property type="match status" value="1"/>
</dbReference>
<gene>
    <name evidence="5" type="ORF">FPL14_16855</name>
</gene>
<evidence type="ECO:0000313" key="5">
    <source>
        <dbReference type="EMBL" id="QMV42671.1"/>
    </source>
</evidence>
<dbReference type="GO" id="GO:0003700">
    <property type="term" value="F:DNA-binding transcription factor activity"/>
    <property type="evidence" value="ECO:0007669"/>
    <property type="project" value="TreeGrafter"/>
</dbReference>
<reference evidence="5 6" key="1">
    <citation type="submission" date="2019-07" db="EMBL/GenBank/DDBJ databases">
        <authorList>
            <person name="Kim J.K."/>
            <person name="Cheong H.-M."/>
            <person name="Choi Y."/>
            <person name="Hwang K.J."/>
            <person name="Lee S."/>
            <person name="Choi C."/>
        </authorList>
    </citation>
    <scope>NUCLEOTIDE SEQUENCE [LARGE SCALE GENOMIC DNA]</scope>
    <source>
        <strain evidence="5 6">KS 22</strain>
    </source>
</reference>
<evidence type="ECO:0000256" key="3">
    <source>
        <dbReference type="ARBA" id="ARBA00023163"/>
    </source>
</evidence>
<evidence type="ECO:0000256" key="1">
    <source>
        <dbReference type="ARBA" id="ARBA00023015"/>
    </source>
</evidence>
<evidence type="ECO:0000313" key="6">
    <source>
        <dbReference type="Proteomes" id="UP000515679"/>
    </source>
</evidence>
<dbReference type="CDD" id="cd00093">
    <property type="entry name" value="HTH_XRE"/>
    <property type="match status" value="1"/>
</dbReference>
<keyword evidence="1" id="KW-0805">Transcription regulation</keyword>
<sequence>MDYASLGQRIRSERKKLAMTQERIAEMIGVSDAYIGQIERGERSLTLDTLIDLANILGVTVDYLLHNSLTPNDDNYIDHIRQLLMNRSPKEKQMALNVIKVMFAHVDDIREEI</sequence>
<dbReference type="SMART" id="SM00530">
    <property type="entry name" value="HTH_XRE"/>
    <property type="match status" value="1"/>
</dbReference>
<dbReference type="InterPro" id="IPR001387">
    <property type="entry name" value="Cro/C1-type_HTH"/>
</dbReference>
<dbReference type="AlphaFoldDB" id="A0A7G5C0D7"/>
<dbReference type="RefSeq" id="WP_182298901.1">
    <property type="nucleotide sequence ID" value="NZ_CP041969.1"/>
</dbReference>
<evidence type="ECO:0000259" key="4">
    <source>
        <dbReference type="PROSITE" id="PS50943"/>
    </source>
</evidence>
<dbReference type="SUPFAM" id="SSF47413">
    <property type="entry name" value="lambda repressor-like DNA-binding domains"/>
    <property type="match status" value="1"/>
</dbReference>
<feature type="domain" description="HTH cro/C1-type" evidence="4">
    <location>
        <begin position="10"/>
        <end position="64"/>
    </location>
</feature>
<dbReference type="KEGG" id="cchl:FPL14_16855"/>
<dbReference type="Pfam" id="PF01381">
    <property type="entry name" value="HTH_3"/>
    <property type="match status" value="1"/>
</dbReference>
<dbReference type="Gene3D" id="1.10.260.40">
    <property type="entry name" value="lambda repressor-like DNA-binding domains"/>
    <property type="match status" value="1"/>
</dbReference>
<keyword evidence="3" id="KW-0804">Transcription</keyword>
<dbReference type="GO" id="GO:0003677">
    <property type="term" value="F:DNA binding"/>
    <property type="evidence" value="ECO:0007669"/>
    <property type="project" value="UniProtKB-KW"/>
</dbReference>
<dbReference type="PANTHER" id="PTHR46797">
    <property type="entry name" value="HTH-TYPE TRANSCRIPTIONAL REGULATOR"/>
    <property type="match status" value="1"/>
</dbReference>